<keyword evidence="13 17" id="KW-0408">Iron</keyword>
<dbReference type="GO" id="GO:0008121">
    <property type="term" value="F:quinol-cytochrome-c reductase activity"/>
    <property type="evidence" value="ECO:0007669"/>
    <property type="project" value="UniProtKB-EC"/>
</dbReference>
<comment type="similarity">
    <text evidence="2">Belongs to the cytochrome c family.</text>
</comment>
<dbReference type="EMBL" id="CENE01000050">
    <property type="protein sequence ID" value="CEQ43108.1"/>
    <property type="molecule type" value="Genomic_DNA"/>
</dbReference>
<keyword evidence="20" id="KW-1185">Reference proteome</keyword>
<accession>A0A0D6ETC2</accession>
<sequence>MAGRFSFLRSALKGTNPTAPFSRSHSTAAPQSAIARAASSNRTAVALSAVSVGTFAWYSALYGNPLLPEAKAESAADHGLHPPAYPWSHKGPFETFDHAAPTLIWNGFNSIRRGYQVYREVCSTCHSLDRIAWRNLVGVSHNVNEVKTMAEEIEYEDGPDAEGQMFQRPGKLSDYMPAPYANEEAARAGNAGALPPDLSLISKARHGGADYVYSLLTGYVDPPPGVEIREGLNYNPYFPGGAIGMARVLYDGLVEYDDGTPATTSQMAKDVVTFLSWASEPELDERKKMGLQATIILTSLLAMSIWVKKFKWGPLKARKLVYNPPATKH</sequence>
<evidence type="ECO:0000256" key="13">
    <source>
        <dbReference type="ARBA" id="ARBA00023004"/>
    </source>
</evidence>
<dbReference type="InterPro" id="IPR002326">
    <property type="entry name" value="Cyt_c1"/>
</dbReference>
<evidence type="ECO:0000256" key="10">
    <source>
        <dbReference type="ARBA" id="ARBA00022967"/>
    </source>
</evidence>
<protein>
    <recommendedName>
        <fullName evidence="3">quinol--cytochrome-c reductase</fullName>
        <ecNumber evidence="3">7.1.1.8</ecNumber>
    </recommendedName>
</protein>
<dbReference type="SUPFAM" id="SSF81496">
    <property type="entry name" value="Cytochrome c1 subunit of cytochrome bc1 complex (Ubiquinol-cytochrome c reductase), transmembrane anchor"/>
    <property type="match status" value="1"/>
</dbReference>
<dbReference type="InterPro" id="IPR009056">
    <property type="entry name" value="Cyt_c-like_dom"/>
</dbReference>
<evidence type="ECO:0000256" key="5">
    <source>
        <dbReference type="ARBA" id="ARBA00022617"/>
    </source>
</evidence>
<proteinExistence type="inferred from homology"/>
<evidence type="ECO:0000256" key="12">
    <source>
        <dbReference type="ARBA" id="ARBA00022989"/>
    </source>
</evidence>
<comment type="catalytic activity">
    <reaction evidence="16">
        <text>a quinol + 2 Fe(III)-[cytochrome c](out) = a quinone + 2 Fe(II)-[cytochrome c](out) + 2 H(+)(out)</text>
        <dbReference type="Rhea" id="RHEA:11484"/>
        <dbReference type="Rhea" id="RHEA-COMP:10350"/>
        <dbReference type="Rhea" id="RHEA-COMP:14399"/>
        <dbReference type="ChEBI" id="CHEBI:15378"/>
        <dbReference type="ChEBI" id="CHEBI:24646"/>
        <dbReference type="ChEBI" id="CHEBI:29033"/>
        <dbReference type="ChEBI" id="CHEBI:29034"/>
        <dbReference type="ChEBI" id="CHEBI:132124"/>
        <dbReference type="EC" id="7.1.1.8"/>
    </reaction>
</comment>
<keyword evidence="4" id="KW-0813">Transport</keyword>
<keyword evidence="14" id="KW-0496">Mitochondrion</keyword>
<evidence type="ECO:0000256" key="14">
    <source>
        <dbReference type="ARBA" id="ARBA00023128"/>
    </source>
</evidence>
<reference evidence="20" key="1">
    <citation type="submission" date="2015-02" db="EMBL/GenBank/DDBJ databases">
        <authorList>
            <person name="Gon?alves P."/>
        </authorList>
    </citation>
    <scope>NUCLEOTIDE SEQUENCE [LARGE SCALE GENOMIC DNA]</scope>
</reference>
<evidence type="ECO:0000256" key="6">
    <source>
        <dbReference type="ARBA" id="ARBA00022660"/>
    </source>
</evidence>
<keyword evidence="6" id="KW-0679">Respiratory chain</keyword>
<organism evidence="19 20">
    <name type="scientific">Sporidiobolus salmonicolor</name>
    <name type="common">Yeast-like fungus</name>
    <name type="synonym">Sporobolomyces salmonicolor</name>
    <dbReference type="NCBI Taxonomy" id="5005"/>
    <lineage>
        <taxon>Eukaryota</taxon>
        <taxon>Fungi</taxon>
        <taxon>Dikarya</taxon>
        <taxon>Basidiomycota</taxon>
        <taxon>Pucciniomycotina</taxon>
        <taxon>Microbotryomycetes</taxon>
        <taxon>Sporidiobolales</taxon>
        <taxon>Sporidiobolaceae</taxon>
        <taxon>Sporobolomyces</taxon>
    </lineage>
</organism>
<dbReference type="Gene3D" id="1.10.760.10">
    <property type="entry name" value="Cytochrome c-like domain"/>
    <property type="match status" value="1"/>
</dbReference>
<evidence type="ECO:0000256" key="15">
    <source>
        <dbReference type="ARBA" id="ARBA00023136"/>
    </source>
</evidence>
<evidence type="ECO:0000313" key="20">
    <source>
        <dbReference type="Proteomes" id="UP000243876"/>
    </source>
</evidence>
<dbReference type="InterPro" id="IPR021157">
    <property type="entry name" value="Cyt_c1_TM_anchor_C"/>
</dbReference>
<dbReference type="OrthoDB" id="5925at2759"/>
<comment type="subcellular location">
    <subcellularLocation>
        <location evidence="1">Mitochondrion inner membrane</location>
    </subcellularLocation>
</comment>
<keyword evidence="5 17" id="KW-0349">Heme</keyword>
<dbReference type="PANTHER" id="PTHR10266">
    <property type="entry name" value="CYTOCHROME C1"/>
    <property type="match status" value="1"/>
</dbReference>
<evidence type="ECO:0000256" key="1">
    <source>
        <dbReference type="ARBA" id="ARBA00004273"/>
    </source>
</evidence>
<dbReference type="PANTHER" id="PTHR10266:SF3">
    <property type="entry name" value="CYTOCHROME C1, HEME PROTEIN, MITOCHONDRIAL"/>
    <property type="match status" value="1"/>
</dbReference>
<evidence type="ECO:0000256" key="16">
    <source>
        <dbReference type="ARBA" id="ARBA00029351"/>
    </source>
</evidence>
<name>A0A0D6ETC2_SPOSA</name>
<dbReference type="PROSITE" id="PS51007">
    <property type="entry name" value="CYTC"/>
    <property type="match status" value="1"/>
</dbReference>
<keyword evidence="10" id="KW-1278">Translocase</keyword>
<evidence type="ECO:0000256" key="3">
    <source>
        <dbReference type="ARBA" id="ARBA00012951"/>
    </source>
</evidence>
<dbReference type="GO" id="GO:0005743">
    <property type="term" value="C:mitochondrial inner membrane"/>
    <property type="evidence" value="ECO:0007669"/>
    <property type="project" value="UniProtKB-SubCell"/>
</dbReference>
<comment type="cofactor">
    <cofactor evidence="17">
        <name>heme c</name>
        <dbReference type="ChEBI" id="CHEBI:61717"/>
    </cofactor>
    <text evidence="17">Binds 1 heme c group covalently per subunit.</text>
</comment>
<evidence type="ECO:0000256" key="2">
    <source>
        <dbReference type="ARBA" id="ARBA00006488"/>
    </source>
</evidence>
<dbReference type="EC" id="7.1.1.8" evidence="3"/>
<evidence type="ECO:0000256" key="7">
    <source>
        <dbReference type="ARBA" id="ARBA00022692"/>
    </source>
</evidence>
<dbReference type="FunFam" id="1.10.760.10:FF:000002">
    <property type="entry name" value="Cytochrome c1, heme protein"/>
    <property type="match status" value="1"/>
</dbReference>
<dbReference type="FunFam" id="1.20.5.100:FF:000003">
    <property type="entry name" value="Cytochrome c1, heme protein, mitochondrial"/>
    <property type="match status" value="1"/>
</dbReference>
<gene>
    <name evidence="19" type="primary">SPOSA6832_05007</name>
</gene>
<evidence type="ECO:0000256" key="9">
    <source>
        <dbReference type="ARBA" id="ARBA00022792"/>
    </source>
</evidence>
<feature type="binding site" description="covalent" evidence="17">
    <location>
        <position position="125"/>
    </location>
    <ligand>
        <name>heme c</name>
        <dbReference type="ChEBI" id="CHEBI:61717"/>
    </ligand>
</feature>
<evidence type="ECO:0000256" key="11">
    <source>
        <dbReference type="ARBA" id="ARBA00022982"/>
    </source>
</evidence>
<dbReference type="AlphaFoldDB" id="A0A0D6ETC2"/>
<evidence type="ECO:0000256" key="8">
    <source>
        <dbReference type="ARBA" id="ARBA00022723"/>
    </source>
</evidence>
<keyword evidence="9" id="KW-0999">Mitochondrion inner membrane</keyword>
<feature type="binding site" description="covalent" evidence="17">
    <location>
        <position position="122"/>
    </location>
    <ligand>
        <name>heme c</name>
        <dbReference type="ChEBI" id="CHEBI:61717"/>
    </ligand>
</feature>
<evidence type="ECO:0000259" key="18">
    <source>
        <dbReference type="PROSITE" id="PS51007"/>
    </source>
</evidence>
<keyword evidence="8 17" id="KW-0479">Metal-binding</keyword>
<keyword evidence="11" id="KW-0249">Electron transport</keyword>
<dbReference type="GO" id="GO:0046872">
    <property type="term" value="F:metal ion binding"/>
    <property type="evidence" value="ECO:0007669"/>
    <property type="project" value="UniProtKB-KW"/>
</dbReference>
<dbReference type="Proteomes" id="UP000243876">
    <property type="component" value="Unassembled WGS sequence"/>
</dbReference>
<feature type="binding site" description="covalent" evidence="17">
    <location>
        <position position="126"/>
    </location>
    <ligand>
        <name>heme c</name>
        <dbReference type="ChEBI" id="CHEBI:61717"/>
    </ligand>
</feature>
<evidence type="ECO:0000256" key="17">
    <source>
        <dbReference type="PIRSR" id="PIRSR602326-1"/>
    </source>
</evidence>
<keyword evidence="15" id="KW-0472">Membrane</keyword>
<dbReference type="Gene3D" id="1.20.5.100">
    <property type="entry name" value="Cytochrome c1, transmembrane anchor, C-terminal"/>
    <property type="match status" value="1"/>
</dbReference>
<feature type="domain" description="Cytochrome c" evidence="18">
    <location>
        <begin position="109"/>
        <end position="261"/>
    </location>
</feature>
<evidence type="ECO:0000313" key="19">
    <source>
        <dbReference type="EMBL" id="CEQ43108.1"/>
    </source>
</evidence>
<evidence type="ECO:0000256" key="4">
    <source>
        <dbReference type="ARBA" id="ARBA00022448"/>
    </source>
</evidence>
<feature type="binding site" description="covalent" evidence="17">
    <location>
        <position position="245"/>
    </location>
    <ligand>
        <name>heme c</name>
        <dbReference type="ChEBI" id="CHEBI:61717"/>
    </ligand>
</feature>
<keyword evidence="7" id="KW-0812">Transmembrane</keyword>
<dbReference type="PRINTS" id="PR00603">
    <property type="entry name" value="CYTOCHROMEC1"/>
</dbReference>
<dbReference type="SUPFAM" id="SSF46626">
    <property type="entry name" value="Cytochrome c"/>
    <property type="match status" value="1"/>
</dbReference>
<dbReference type="GO" id="GO:0020037">
    <property type="term" value="F:heme binding"/>
    <property type="evidence" value="ECO:0007669"/>
    <property type="project" value="InterPro"/>
</dbReference>
<dbReference type="GO" id="GO:0006122">
    <property type="term" value="P:mitochondrial electron transport, ubiquinol to cytochrome c"/>
    <property type="evidence" value="ECO:0007669"/>
    <property type="project" value="TreeGrafter"/>
</dbReference>
<dbReference type="InterPro" id="IPR036909">
    <property type="entry name" value="Cyt_c-like_dom_sf"/>
</dbReference>
<keyword evidence="12" id="KW-1133">Transmembrane helix</keyword>
<dbReference type="Pfam" id="PF02167">
    <property type="entry name" value="Cytochrom_C1"/>
    <property type="match status" value="1"/>
</dbReference>